<name>A0A654ZGB5_MYCTX</name>
<evidence type="ECO:0000313" key="1">
    <source>
        <dbReference type="EMBL" id="CFE39319.1"/>
    </source>
</evidence>
<dbReference type="EMBL" id="CNGE01000375">
    <property type="protein sequence ID" value="CKS61059.1"/>
    <property type="molecule type" value="Genomic_DNA"/>
</dbReference>
<dbReference type="Proteomes" id="UP000048948">
    <property type="component" value="Unassembled WGS sequence"/>
</dbReference>
<proteinExistence type="predicted"/>
<dbReference type="EMBL" id="CHKL01000321">
    <property type="protein sequence ID" value="COW51959.1"/>
    <property type="molecule type" value="Genomic_DNA"/>
</dbReference>
<organism evidence="2 6">
    <name type="scientific">Mycobacterium tuberculosis</name>
    <dbReference type="NCBI Taxonomy" id="1773"/>
    <lineage>
        <taxon>Bacteria</taxon>
        <taxon>Bacillati</taxon>
        <taxon>Actinomycetota</taxon>
        <taxon>Actinomycetes</taxon>
        <taxon>Mycobacteriales</taxon>
        <taxon>Mycobacteriaceae</taxon>
        <taxon>Mycobacterium</taxon>
        <taxon>Mycobacterium tuberculosis complex</taxon>
    </lineage>
</organism>
<evidence type="ECO:0000313" key="5">
    <source>
        <dbReference type="Proteomes" id="UP000048600"/>
    </source>
</evidence>
<dbReference type="AlphaFoldDB" id="A0A654ZGB5"/>
<reference evidence="4 5" key="1">
    <citation type="submission" date="2015-03" db="EMBL/GenBank/DDBJ databases">
        <authorList>
            <consortium name="Pathogen Informatics"/>
        </authorList>
    </citation>
    <scope>NUCLEOTIDE SEQUENCE [LARGE SCALE GENOMIC DNA]</scope>
    <source>
        <strain evidence="2 6">Bir 172</strain>
        <strain evidence="1 4">G09901357</strain>
        <strain evidence="3 5">P00601463</strain>
    </source>
</reference>
<dbReference type="Proteomes" id="UP000048600">
    <property type="component" value="Unassembled WGS sequence"/>
</dbReference>
<sequence length="279" mass="30038">MTGQEFLELAQHGIHRAGMERVGCPDAANGNPCLGKTLAQCTDLVFGPGDHTVTRIVYRGQLDLRWQVLRDVIGAKSHRDHGTGRRLMHKAGAQRHRFDRCLQVEYAGQGGRDVFAGAVSDVRPGAHAESVDQLRERVFHREQRRLRTVNALKICCGPVEHFGMQVDACLVAESGGAGVEVLGEDRLGVIEPFCHSDVLSALSGKQENDAIRRGCGVGAIAMLPIVGGFANENVVVLGRPQHGGRVLAVVHDGGHRDVVLAAPGERVGHVGQARAVLRF</sequence>
<gene>
    <name evidence="1" type="ORF">ERS007681_01699</name>
    <name evidence="3" type="ORF">ERS007741_02642</name>
    <name evidence="2" type="ORF">ERS027646_02166</name>
</gene>
<evidence type="ECO:0000313" key="3">
    <source>
        <dbReference type="EMBL" id="COW51959.1"/>
    </source>
</evidence>
<dbReference type="AntiFam" id="ANF00171">
    <property type="entry name" value="Shadow ORF (opposite pikAII)"/>
</dbReference>
<evidence type="ECO:0000313" key="6">
    <source>
        <dbReference type="Proteomes" id="UP000048948"/>
    </source>
</evidence>
<accession>A0A654ZGB5</accession>
<evidence type="ECO:0000313" key="4">
    <source>
        <dbReference type="Proteomes" id="UP000048289"/>
    </source>
</evidence>
<protein>
    <submittedName>
        <fullName evidence="2">Uncharacterized protein</fullName>
    </submittedName>
</protein>
<dbReference type="EMBL" id="CFOE01000183">
    <property type="protein sequence ID" value="CFE39319.1"/>
    <property type="molecule type" value="Genomic_DNA"/>
</dbReference>
<evidence type="ECO:0000313" key="2">
    <source>
        <dbReference type="EMBL" id="CKS61059.1"/>
    </source>
</evidence>
<dbReference type="Proteomes" id="UP000048289">
    <property type="component" value="Unassembled WGS sequence"/>
</dbReference>